<feature type="compositionally biased region" description="Low complexity" evidence="2">
    <location>
        <begin position="272"/>
        <end position="281"/>
    </location>
</feature>
<dbReference type="NCBIfam" id="TIGR03363">
    <property type="entry name" value="VI_chp_8"/>
    <property type="match status" value="1"/>
</dbReference>
<accession>A0ABR7RPP1</accession>
<feature type="region of interest" description="Disordered" evidence="2">
    <location>
        <begin position="267"/>
        <end position="302"/>
    </location>
</feature>
<dbReference type="EMBL" id="JACTVA010000029">
    <property type="protein sequence ID" value="MBC9208256.1"/>
    <property type="molecule type" value="Genomic_DNA"/>
</dbReference>
<dbReference type="InterPro" id="IPR017740">
    <property type="entry name" value="TssA-like"/>
</dbReference>
<sequence>MDDGIDWMPMLSPLPHGEGGAGHDLRQDYSANSLYQKLRDARAEARAAERAQDAAEDDHAVPQQWRDVKQLGLLCLAEQTKDLEIAAWLAEAMVRLDGMRGLRDSARLLAGLLEQYWDHVFPLPDEDGQESRAAPLAGLSGAAADGTLLQPLRRMPLFTRANGGEVSLYTWRLSEETAALTDPARREARYSAGVPELALLEREAASAKSVWPTLGRGVAEARAAWNAFDVQATARFGDLAPSTRRVTDVLDALAELSARFGGVALVPDARPPESASEPPASAERRESAPAAPSAASTVIEATSSREQAIERIEELAHFFRRTEPHSPLSYSLETLARRARLPLPALLEEVLSDPGARHAMLSMLGIHRMSAPAAAPATARESTSEQGVSSDSDGAPKGIVW</sequence>
<dbReference type="InterPro" id="IPR010657">
    <property type="entry name" value="ImpA_N"/>
</dbReference>
<dbReference type="Pfam" id="PF06812">
    <property type="entry name" value="ImpA_N"/>
    <property type="match status" value="1"/>
</dbReference>
<evidence type="ECO:0000313" key="5">
    <source>
        <dbReference type="Proteomes" id="UP000626026"/>
    </source>
</evidence>
<evidence type="ECO:0000256" key="1">
    <source>
        <dbReference type="SAM" id="Coils"/>
    </source>
</evidence>
<feature type="compositionally biased region" description="Polar residues" evidence="2">
    <location>
        <begin position="380"/>
        <end position="392"/>
    </location>
</feature>
<keyword evidence="5" id="KW-1185">Reference proteome</keyword>
<dbReference type="RefSeq" id="WP_187785418.1">
    <property type="nucleotide sequence ID" value="NZ_JACTVA010000029.1"/>
</dbReference>
<dbReference type="PANTHER" id="PTHR37951">
    <property type="entry name" value="CYTOPLASMIC PROTEIN-RELATED"/>
    <property type="match status" value="1"/>
</dbReference>
<dbReference type="PANTHER" id="PTHR37951:SF1">
    <property type="entry name" value="TYPE VI SECRETION SYSTEM COMPONENT TSSA1"/>
    <property type="match status" value="1"/>
</dbReference>
<name>A0ABR7RPP1_9PROT</name>
<gene>
    <name evidence="4" type="primary">tssA</name>
    <name evidence="4" type="ORF">IBL26_15535</name>
</gene>
<evidence type="ECO:0000259" key="3">
    <source>
        <dbReference type="Pfam" id="PF06812"/>
    </source>
</evidence>
<keyword evidence="1" id="KW-0175">Coiled coil</keyword>
<organism evidence="4 5">
    <name type="scientific">Teichococcus aerophilus</name>
    <dbReference type="NCBI Taxonomy" id="1224513"/>
    <lineage>
        <taxon>Bacteria</taxon>
        <taxon>Pseudomonadati</taxon>
        <taxon>Pseudomonadota</taxon>
        <taxon>Alphaproteobacteria</taxon>
        <taxon>Acetobacterales</taxon>
        <taxon>Roseomonadaceae</taxon>
        <taxon>Roseomonas</taxon>
    </lineage>
</organism>
<evidence type="ECO:0000256" key="2">
    <source>
        <dbReference type="SAM" id="MobiDB-lite"/>
    </source>
</evidence>
<proteinExistence type="predicted"/>
<dbReference type="Proteomes" id="UP000626026">
    <property type="component" value="Unassembled WGS sequence"/>
</dbReference>
<feature type="domain" description="ImpA N-terminal" evidence="3">
    <location>
        <begin position="18"/>
        <end position="140"/>
    </location>
</feature>
<feature type="region of interest" description="Disordered" evidence="2">
    <location>
        <begin position="374"/>
        <end position="401"/>
    </location>
</feature>
<protein>
    <submittedName>
        <fullName evidence="4">Type VI secretion system protein TssA</fullName>
    </submittedName>
</protein>
<reference evidence="4 5" key="1">
    <citation type="journal article" date="2013" name="Int. J. Syst. Evol. Microbiol.">
        <title>Roseomonas aerophila sp. nov., isolated from air.</title>
        <authorList>
            <person name="Kim S.J."/>
            <person name="Weon H.Y."/>
            <person name="Ahn J.H."/>
            <person name="Hong S.B."/>
            <person name="Seok S.J."/>
            <person name="Whang K.S."/>
            <person name="Kwon S.W."/>
        </authorList>
    </citation>
    <scope>NUCLEOTIDE SEQUENCE [LARGE SCALE GENOMIC DNA]</scope>
    <source>
        <strain evidence="4 5">NBRC 108923</strain>
    </source>
</reference>
<feature type="coiled-coil region" evidence="1">
    <location>
        <begin position="31"/>
        <end position="58"/>
    </location>
</feature>
<comment type="caution">
    <text evidence="4">The sequence shown here is derived from an EMBL/GenBank/DDBJ whole genome shotgun (WGS) entry which is preliminary data.</text>
</comment>
<evidence type="ECO:0000313" key="4">
    <source>
        <dbReference type="EMBL" id="MBC9208256.1"/>
    </source>
</evidence>